<evidence type="ECO:0000259" key="6">
    <source>
        <dbReference type="PROSITE" id="PS51352"/>
    </source>
</evidence>
<keyword evidence="3" id="KW-0249">Electron transport</keyword>
<dbReference type="Pfam" id="PF14561">
    <property type="entry name" value="TPR_20"/>
    <property type="match status" value="1"/>
</dbReference>
<dbReference type="EMBL" id="CP024201">
    <property type="protein sequence ID" value="ATQ44671.1"/>
    <property type="molecule type" value="Genomic_DNA"/>
</dbReference>
<dbReference type="Gene3D" id="3.40.30.10">
    <property type="entry name" value="Glutaredoxin"/>
    <property type="match status" value="1"/>
</dbReference>
<dbReference type="SUPFAM" id="SSF52833">
    <property type="entry name" value="Thioredoxin-like"/>
    <property type="match status" value="1"/>
</dbReference>
<dbReference type="KEGG" id="cmb:CSW64_20910"/>
<dbReference type="InterPro" id="IPR036249">
    <property type="entry name" value="Thioredoxin-like_sf"/>
</dbReference>
<dbReference type="PROSITE" id="PS51352">
    <property type="entry name" value="THIOREDOXIN_2"/>
    <property type="match status" value="1"/>
</dbReference>
<dbReference type="InterPro" id="IPR017937">
    <property type="entry name" value="Thioredoxin_CS"/>
</dbReference>
<keyword evidence="8" id="KW-1185">Reference proteome</keyword>
<evidence type="ECO:0000313" key="7">
    <source>
        <dbReference type="EMBL" id="ATQ44671.1"/>
    </source>
</evidence>
<dbReference type="OrthoDB" id="9790390at2"/>
<dbReference type="Pfam" id="PF00085">
    <property type="entry name" value="Thioredoxin"/>
    <property type="match status" value="1"/>
</dbReference>
<dbReference type="InterPro" id="IPR011990">
    <property type="entry name" value="TPR-like_helical_dom_sf"/>
</dbReference>
<proteinExistence type="inferred from homology"/>
<evidence type="ECO:0000313" key="8">
    <source>
        <dbReference type="Proteomes" id="UP000228945"/>
    </source>
</evidence>
<dbReference type="GO" id="GO:0015035">
    <property type="term" value="F:protein-disulfide reductase activity"/>
    <property type="evidence" value="ECO:0007669"/>
    <property type="project" value="UniProtKB-ARBA"/>
</dbReference>
<feature type="domain" description="Thioredoxin" evidence="6">
    <location>
        <begin position="2"/>
        <end position="140"/>
    </location>
</feature>
<dbReference type="PANTHER" id="PTHR45663:SF11">
    <property type="entry name" value="GEO12009P1"/>
    <property type="match status" value="1"/>
</dbReference>
<dbReference type="SUPFAM" id="SSF48452">
    <property type="entry name" value="TPR-like"/>
    <property type="match status" value="1"/>
</dbReference>
<accession>A0A2D2B346</accession>
<dbReference type="Proteomes" id="UP000228945">
    <property type="component" value="Chromosome"/>
</dbReference>
<dbReference type="FunFam" id="3.40.30.10:FF:000001">
    <property type="entry name" value="Thioredoxin"/>
    <property type="match status" value="1"/>
</dbReference>
<gene>
    <name evidence="7" type="ORF">CSW64_20910</name>
</gene>
<reference evidence="7 8" key="1">
    <citation type="submission" date="2017-10" db="EMBL/GenBank/DDBJ databases">
        <title>Genome sequence of Caulobacter mirabilis FWC38.</title>
        <authorList>
            <person name="Fiebig A."/>
            <person name="Crosson S."/>
        </authorList>
    </citation>
    <scope>NUCLEOTIDE SEQUENCE [LARGE SCALE GENOMIC DNA]</scope>
    <source>
        <strain evidence="7 8">FWC 38</strain>
    </source>
</reference>
<dbReference type="CDD" id="cd02947">
    <property type="entry name" value="TRX_family"/>
    <property type="match status" value="1"/>
</dbReference>
<dbReference type="AlphaFoldDB" id="A0A2D2B346"/>
<dbReference type="PRINTS" id="PR00421">
    <property type="entry name" value="THIOREDOXIN"/>
</dbReference>
<evidence type="ECO:0000256" key="3">
    <source>
        <dbReference type="ARBA" id="ARBA00022982"/>
    </source>
</evidence>
<dbReference type="GO" id="GO:0005829">
    <property type="term" value="C:cytosol"/>
    <property type="evidence" value="ECO:0007669"/>
    <property type="project" value="TreeGrafter"/>
</dbReference>
<organism evidence="7 8">
    <name type="scientific">Caulobacter mirabilis</name>
    <dbReference type="NCBI Taxonomy" id="69666"/>
    <lineage>
        <taxon>Bacteria</taxon>
        <taxon>Pseudomonadati</taxon>
        <taxon>Pseudomonadota</taxon>
        <taxon>Alphaproteobacteria</taxon>
        <taxon>Caulobacterales</taxon>
        <taxon>Caulobacteraceae</taxon>
        <taxon>Caulobacter</taxon>
    </lineage>
</organism>
<evidence type="ECO:0000256" key="4">
    <source>
        <dbReference type="ARBA" id="ARBA00023157"/>
    </source>
</evidence>
<dbReference type="RefSeq" id="WP_099623919.1">
    <property type="nucleotide sequence ID" value="NZ_CP024201.1"/>
</dbReference>
<name>A0A2D2B346_9CAUL</name>
<keyword evidence="2" id="KW-0813">Transport</keyword>
<dbReference type="Gene3D" id="1.25.40.10">
    <property type="entry name" value="Tetratricopeptide repeat domain"/>
    <property type="match status" value="2"/>
</dbReference>
<dbReference type="GO" id="GO:0006950">
    <property type="term" value="P:response to stress"/>
    <property type="evidence" value="ECO:0007669"/>
    <property type="project" value="UniProtKB-ARBA"/>
</dbReference>
<dbReference type="PANTHER" id="PTHR45663">
    <property type="entry name" value="GEO12009P1"/>
    <property type="match status" value="1"/>
</dbReference>
<dbReference type="InterPro" id="IPR013766">
    <property type="entry name" value="Thioredoxin_domain"/>
</dbReference>
<evidence type="ECO:0000256" key="5">
    <source>
        <dbReference type="ARBA" id="ARBA00023284"/>
    </source>
</evidence>
<sequence>MTLIGEGAAPQAAAGEFIKDGSDASFMTDVIEASKTQPVIVDFWATWCGPCRQLTPALEKAVKALNGAVRLVKIDVDKNPGFAGQLRVQSIPTVYAFVGGQPVDGFMGALPDSQVKSFVDRLVGPPPAGEIDELLAQAKESFELGDLGGAAQGYAEALNMDRENVKAIGGLARVYLAGGDVEQAAALIAMAPADAKDPDLDAARAALALAEAGSAETAPFEKALAADPADHQARFDLAGALAGQGDLGAAADHLLNIIEQDRTWNDEAARKQLLTIFEAAGPMSDVAKQGRRRLSSILFS</sequence>
<dbReference type="Pfam" id="PF14559">
    <property type="entry name" value="TPR_19"/>
    <property type="match status" value="1"/>
</dbReference>
<comment type="similarity">
    <text evidence="1">Belongs to the thioredoxin family.</text>
</comment>
<protein>
    <submittedName>
        <fullName evidence="7">Co-chaperone YbbN</fullName>
    </submittedName>
</protein>
<evidence type="ECO:0000256" key="2">
    <source>
        <dbReference type="ARBA" id="ARBA00022448"/>
    </source>
</evidence>
<evidence type="ECO:0000256" key="1">
    <source>
        <dbReference type="ARBA" id="ARBA00008987"/>
    </source>
</evidence>
<dbReference type="GO" id="GO:0045454">
    <property type="term" value="P:cell redox homeostasis"/>
    <property type="evidence" value="ECO:0007669"/>
    <property type="project" value="TreeGrafter"/>
</dbReference>
<keyword evidence="5" id="KW-0676">Redox-active center</keyword>
<keyword evidence="4" id="KW-1015">Disulfide bond</keyword>
<dbReference type="PROSITE" id="PS00194">
    <property type="entry name" value="THIOREDOXIN_1"/>
    <property type="match status" value="1"/>
</dbReference>